<dbReference type="InterPro" id="IPR013762">
    <property type="entry name" value="Integrase-like_cat_sf"/>
</dbReference>
<feature type="region of interest" description="Disordered" evidence="6">
    <location>
        <begin position="1"/>
        <end position="21"/>
    </location>
</feature>
<dbReference type="InterPro" id="IPR050808">
    <property type="entry name" value="Phage_Integrase"/>
</dbReference>
<dbReference type="GO" id="GO:0003677">
    <property type="term" value="F:DNA binding"/>
    <property type="evidence" value="ECO:0007669"/>
    <property type="project" value="UniProtKB-UniRule"/>
</dbReference>
<dbReference type="Gene3D" id="3.30.160.390">
    <property type="entry name" value="Integrase, DNA-binding domain"/>
    <property type="match status" value="1"/>
</dbReference>
<feature type="domain" description="Tyr recombinase" evidence="7">
    <location>
        <begin position="205"/>
        <end position="391"/>
    </location>
</feature>
<keyword evidence="2" id="KW-0229">DNA integration</keyword>
<proteinExistence type="inferred from homology"/>
<sequence>MLNKLTDAQVKSATAEGQKQRKIADGGGLTLVIRSGSKTWWYRYRFAGKQKTYSIGTYPEVSLKEARAQRDEARRLLSENKDPVMARRTKGIRQQHDAENTFKAVAEDWLQNQETELAAETIRITRRRLENWVYPKLGTLPLTEIDPPAVLKVLRRIEDQGKHETAHRIRQRISQVYRFAISEGRAQWDPAGNLSGVLKTTPTQNRAAIIKPDELAGLLRAIDGYAGQPATCAALQLSPLVFLRPGELRMATWEEIDLDNWMWVVPGRRMKGTKKAKRAGQVPDHKIPLPRQAIEILQPLKQLTGHRDLVFESIKPGRPISDNTINSALRTMGYDSSRMVSHGFRSTASTLLHEMGWQPEIIELQLAHKQRNDVAAVYNRSARIQERTKMMQQWADYLDSLKQGADVVAINRR</sequence>
<dbReference type="Pfam" id="PF00589">
    <property type="entry name" value="Phage_integrase"/>
    <property type="match status" value="1"/>
</dbReference>
<dbReference type="InterPro" id="IPR011010">
    <property type="entry name" value="DNA_brk_join_enz"/>
</dbReference>
<dbReference type="InterPro" id="IPR025166">
    <property type="entry name" value="Integrase_DNA_bind_dom"/>
</dbReference>
<dbReference type="GO" id="GO:0015074">
    <property type="term" value="P:DNA integration"/>
    <property type="evidence" value="ECO:0007669"/>
    <property type="project" value="UniProtKB-KW"/>
</dbReference>
<reference evidence="9 10" key="1">
    <citation type="submission" date="2017-07" db="EMBL/GenBank/DDBJ databases">
        <title>Tamlnaduibacter salinus (Mi-7) genome sequencing.</title>
        <authorList>
            <person name="Verma A."/>
            <person name="Krishnamurthi S."/>
        </authorList>
    </citation>
    <scope>NUCLEOTIDE SEQUENCE [LARGE SCALE GENOMIC DNA]</scope>
    <source>
        <strain evidence="9 10">Mi-7</strain>
    </source>
</reference>
<keyword evidence="10" id="KW-1185">Reference proteome</keyword>
<dbReference type="Proteomes" id="UP000218332">
    <property type="component" value="Unassembled WGS sequence"/>
</dbReference>
<comment type="similarity">
    <text evidence="1">Belongs to the 'phage' integrase family.</text>
</comment>
<evidence type="ECO:0000313" key="10">
    <source>
        <dbReference type="Proteomes" id="UP000218332"/>
    </source>
</evidence>
<dbReference type="PROSITE" id="PS51898">
    <property type="entry name" value="TYR_RECOMBINASE"/>
    <property type="match status" value="1"/>
</dbReference>
<evidence type="ECO:0000313" key="9">
    <source>
        <dbReference type="EMBL" id="PAV27397.1"/>
    </source>
</evidence>
<dbReference type="Pfam" id="PF13356">
    <property type="entry name" value="Arm-DNA-bind_3"/>
    <property type="match status" value="1"/>
</dbReference>
<dbReference type="PROSITE" id="PS51900">
    <property type="entry name" value="CB"/>
    <property type="match status" value="1"/>
</dbReference>
<evidence type="ECO:0000256" key="3">
    <source>
        <dbReference type="ARBA" id="ARBA00023125"/>
    </source>
</evidence>
<dbReference type="InterPro" id="IPR053876">
    <property type="entry name" value="Phage_int_M"/>
</dbReference>
<feature type="domain" description="Core-binding (CB)" evidence="8">
    <location>
        <begin position="100"/>
        <end position="181"/>
    </location>
</feature>
<evidence type="ECO:0000256" key="6">
    <source>
        <dbReference type="SAM" id="MobiDB-lite"/>
    </source>
</evidence>
<gene>
    <name evidence="9" type="ORF">CF392_00890</name>
</gene>
<name>A0A2A2I6W5_9GAMM</name>
<evidence type="ECO:0000259" key="8">
    <source>
        <dbReference type="PROSITE" id="PS51900"/>
    </source>
</evidence>
<comment type="caution">
    <text evidence="9">The sequence shown here is derived from an EMBL/GenBank/DDBJ whole genome shotgun (WGS) entry which is preliminary data.</text>
</comment>
<evidence type="ECO:0000259" key="7">
    <source>
        <dbReference type="PROSITE" id="PS51898"/>
    </source>
</evidence>
<dbReference type="InterPro" id="IPR044068">
    <property type="entry name" value="CB"/>
</dbReference>
<dbReference type="RefSeq" id="WP_095609583.1">
    <property type="nucleotide sequence ID" value="NZ_NMPM01000005.1"/>
</dbReference>
<evidence type="ECO:0000256" key="2">
    <source>
        <dbReference type="ARBA" id="ARBA00022908"/>
    </source>
</evidence>
<dbReference type="EMBL" id="NMPM01000005">
    <property type="protein sequence ID" value="PAV27397.1"/>
    <property type="molecule type" value="Genomic_DNA"/>
</dbReference>
<evidence type="ECO:0000256" key="1">
    <source>
        <dbReference type="ARBA" id="ARBA00008857"/>
    </source>
</evidence>
<evidence type="ECO:0000256" key="4">
    <source>
        <dbReference type="ARBA" id="ARBA00023172"/>
    </source>
</evidence>
<keyword evidence="4" id="KW-0233">DNA recombination</keyword>
<dbReference type="Gene3D" id="1.10.150.130">
    <property type="match status" value="1"/>
</dbReference>
<dbReference type="Gene3D" id="1.10.443.10">
    <property type="entry name" value="Intergrase catalytic core"/>
    <property type="match status" value="1"/>
</dbReference>
<keyword evidence="3 5" id="KW-0238">DNA-binding</keyword>
<dbReference type="CDD" id="cd00801">
    <property type="entry name" value="INT_P4_C"/>
    <property type="match status" value="1"/>
</dbReference>
<accession>A0A2A2I6W5</accession>
<dbReference type="GO" id="GO:0006310">
    <property type="term" value="P:DNA recombination"/>
    <property type="evidence" value="ECO:0007669"/>
    <property type="project" value="UniProtKB-KW"/>
</dbReference>
<dbReference type="AlphaFoldDB" id="A0A2A2I6W5"/>
<dbReference type="PANTHER" id="PTHR30629:SF2">
    <property type="entry name" value="PROPHAGE INTEGRASE INTS-RELATED"/>
    <property type="match status" value="1"/>
</dbReference>
<dbReference type="InterPro" id="IPR002104">
    <property type="entry name" value="Integrase_catalytic"/>
</dbReference>
<evidence type="ECO:0000256" key="5">
    <source>
        <dbReference type="PROSITE-ProRule" id="PRU01248"/>
    </source>
</evidence>
<dbReference type="InterPro" id="IPR038488">
    <property type="entry name" value="Integrase_DNA-bd_sf"/>
</dbReference>
<dbReference type="PANTHER" id="PTHR30629">
    <property type="entry name" value="PROPHAGE INTEGRASE"/>
    <property type="match status" value="1"/>
</dbReference>
<dbReference type="Pfam" id="PF22022">
    <property type="entry name" value="Phage_int_M"/>
    <property type="match status" value="1"/>
</dbReference>
<organism evidence="9 10">
    <name type="scientific">Tamilnaduibacter salinus</name>
    <dbReference type="NCBI Taxonomy" id="1484056"/>
    <lineage>
        <taxon>Bacteria</taxon>
        <taxon>Pseudomonadati</taxon>
        <taxon>Pseudomonadota</taxon>
        <taxon>Gammaproteobacteria</taxon>
        <taxon>Pseudomonadales</taxon>
        <taxon>Marinobacteraceae</taxon>
        <taxon>Tamilnaduibacter</taxon>
    </lineage>
</organism>
<dbReference type="SUPFAM" id="SSF56349">
    <property type="entry name" value="DNA breaking-rejoining enzymes"/>
    <property type="match status" value="1"/>
</dbReference>
<protein>
    <submittedName>
        <fullName evidence="9">Integrase</fullName>
    </submittedName>
</protein>
<dbReference type="InterPro" id="IPR010998">
    <property type="entry name" value="Integrase_recombinase_N"/>
</dbReference>